<dbReference type="PANTHER" id="PTHR46696">
    <property type="entry name" value="P450, PUTATIVE (EUROFUNG)-RELATED"/>
    <property type="match status" value="1"/>
</dbReference>
<dbReference type="PRINTS" id="PR00385">
    <property type="entry name" value="P450"/>
</dbReference>
<name>A0A2U9II49_9CREN</name>
<dbReference type="PROSITE" id="PS00086">
    <property type="entry name" value="CYTOCHROME_P450"/>
    <property type="match status" value="1"/>
</dbReference>
<dbReference type="GO" id="GO:0005506">
    <property type="term" value="F:iron ion binding"/>
    <property type="evidence" value="ECO:0007669"/>
    <property type="project" value="InterPro"/>
</dbReference>
<dbReference type="Proteomes" id="UP000248044">
    <property type="component" value="Chromosome"/>
</dbReference>
<dbReference type="NCBIfam" id="NF041177">
    <property type="entry name" value="Cyp119_Thmprot"/>
    <property type="match status" value="1"/>
</dbReference>
<keyword evidence="4" id="KW-1185">Reference proteome</keyword>
<keyword evidence="2" id="KW-0408">Iron</keyword>
<dbReference type="Pfam" id="PF00067">
    <property type="entry name" value="p450"/>
    <property type="match status" value="1"/>
</dbReference>
<dbReference type="GO" id="GO:0004497">
    <property type="term" value="F:monooxygenase activity"/>
    <property type="evidence" value="ECO:0007669"/>
    <property type="project" value="UniProtKB-KW"/>
</dbReference>
<dbReference type="InterPro" id="IPR002397">
    <property type="entry name" value="Cyt_P450_B"/>
</dbReference>
<dbReference type="PRINTS" id="PR00359">
    <property type="entry name" value="BP450"/>
</dbReference>
<sequence>MYEWFAEMRKKDPVYYDGKVWHVFKYKHAKEVLNNFSKFSSDLTEYNEKVNDLRNGKIKLDVPTRYTMLTSDPPLHDELRSMTADIFSPPKLQVLESFIRDTAKSLLNAVDKEDDIVRKFAVPLPIIVISKLLGLPIEDKEKFKEWSDLIALRLGKPEEIFIVGKKYLELITYVRNHLNPDNELVSRILKSNLSNIEKLGYIILLLIAGNETTTNLISNAIVDFTRFNIWEKIRIENLYLKSIEEVLRYSPPVMRTVRIAKEKVTLENLTINEGEFVRVWIASANRDEEVFHNSEEFIPDRSPNPHLSFGSGIHLCLGAPLARLEARIAIEEFSRKFRNVEILETEKVPNEILNGYRKLIVRAKPIT</sequence>
<evidence type="ECO:0000313" key="4">
    <source>
        <dbReference type="Proteomes" id="UP000248044"/>
    </source>
</evidence>
<reference evidence="3 4" key="1">
    <citation type="submission" date="2018-05" db="EMBL/GenBank/DDBJ databases">
        <title>Complete Genome Sequences of Extremely Thermoacidophilic, Metal-Mobilizing Type-Strain Members of the Archaeal Family Sulfolobaceae: Acidianus brierleyi DSM-1651T, Acidianus sulfidivorans DSM-18786T, Metallosphaera hakonensis DSM-7519T, and Metallosphaera prunae DSM-10039T.</title>
        <authorList>
            <person name="Counts J.A."/>
            <person name="Kelly R.M."/>
        </authorList>
    </citation>
    <scope>NUCLEOTIDE SEQUENCE [LARGE SCALE GENOMIC DNA]</scope>
    <source>
        <strain evidence="3 4">DSM 1651</strain>
    </source>
</reference>
<dbReference type="EMBL" id="CP029289">
    <property type="protein sequence ID" value="AWR95666.1"/>
    <property type="molecule type" value="Genomic_DNA"/>
</dbReference>
<dbReference type="SUPFAM" id="SSF48264">
    <property type="entry name" value="Cytochrome P450"/>
    <property type="match status" value="1"/>
</dbReference>
<dbReference type="GO" id="GO:0016705">
    <property type="term" value="F:oxidoreductase activity, acting on paired donors, with incorporation or reduction of molecular oxygen"/>
    <property type="evidence" value="ECO:0007669"/>
    <property type="project" value="InterPro"/>
</dbReference>
<dbReference type="AlphaFoldDB" id="A0A2U9II49"/>
<evidence type="ECO:0000256" key="1">
    <source>
        <dbReference type="ARBA" id="ARBA00010617"/>
    </source>
</evidence>
<dbReference type="InterPro" id="IPR001128">
    <property type="entry name" value="Cyt_P450"/>
</dbReference>
<dbReference type="KEGG" id="abri:DFR85_14795"/>
<dbReference type="InterPro" id="IPR053518">
    <property type="entry name" value="CYP450_119-like"/>
</dbReference>
<proteinExistence type="inferred from homology"/>
<evidence type="ECO:0000256" key="2">
    <source>
        <dbReference type="RuleBase" id="RU000461"/>
    </source>
</evidence>
<dbReference type="Gene3D" id="1.10.630.10">
    <property type="entry name" value="Cytochrome P450"/>
    <property type="match status" value="1"/>
</dbReference>
<organism evidence="3 4">
    <name type="scientific">Acidianus brierleyi</name>
    <dbReference type="NCBI Taxonomy" id="41673"/>
    <lineage>
        <taxon>Archaea</taxon>
        <taxon>Thermoproteota</taxon>
        <taxon>Thermoprotei</taxon>
        <taxon>Sulfolobales</taxon>
        <taxon>Sulfolobaceae</taxon>
        <taxon>Acidianus</taxon>
    </lineage>
</organism>
<dbReference type="OrthoDB" id="40089at2157"/>
<protein>
    <submittedName>
        <fullName evidence="3">Cytochrome</fullName>
    </submittedName>
</protein>
<dbReference type="RefSeq" id="WP_110271544.1">
    <property type="nucleotide sequence ID" value="NZ_CP029289.2"/>
</dbReference>
<accession>A0A2U9II49</accession>
<evidence type="ECO:0000313" key="3">
    <source>
        <dbReference type="EMBL" id="AWR95666.1"/>
    </source>
</evidence>
<keyword evidence="2" id="KW-0479">Metal-binding</keyword>
<dbReference type="GeneID" id="36833449"/>
<dbReference type="GO" id="GO:0020037">
    <property type="term" value="F:heme binding"/>
    <property type="evidence" value="ECO:0007669"/>
    <property type="project" value="InterPro"/>
</dbReference>
<keyword evidence="2" id="KW-0503">Monooxygenase</keyword>
<dbReference type="InterPro" id="IPR017972">
    <property type="entry name" value="Cyt_P450_CS"/>
</dbReference>
<comment type="similarity">
    <text evidence="1 2">Belongs to the cytochrome P450 family.</text>
</comment>
<dbReference type="InterPro" id="IPR036396">
    <property type="entry name" value="Cyt_P450_sf"/>
</dbReference>
<keyword evidence="2" id="KW-0560">Oxidoreductase</keyword>
<gene>
    <name evidence="3" type="ORF">DFR85_14795</name>
</gene>
<dbReference type="PANTHER" id="PTHR46696:SF1">
    <property type="entry name" value="CYTOCHROME P450 YJIB-RELATED"/>
    <property type="match status" value="1"/>
</dbReference>
<keyword evidence="2" id="KW-0349">Heme</keyword>